<keyword evidence="3" id="KW-1185">Reference proteome</keyword>
<feature type="compositionally biased region" description="Basic residues" evidence="1">
    <location>
        <begin position="94"/>
        <end position="108"/>
    </location>
</feature>
<feature type="compositionally biased region" description="Basic residues" evidence="1">
    <location>
        <begin position="12"/>
        <end position="27"/>
    </location>
</feature>
<dbReference type="STRING" id="742152.A0A2H3JFX9"/>
<name>A0A2H3JFX9_WOLCO</name>
<feature type="compositionally biased region" description="Low complexity" evidence="1">
    <location>
        <begin position="69"/>
        <end position="83"/>
    </location>
</feature>
<accession>A0A2H3JFX9</accession>
<dbReference type="AlphaFoldDB" id="A0A2H3JFX9"/>
<gene>
    <name evidence="2" type="ORF">WOLCODRAFT_149683</name>
</gene>
<evidence type="ECO:0000313" key="2">
    <source>
        <dbReference type="EMBL" id="PCH38743.1"/>
    </source>
</evidence>
<feature type="compositionally biased region" description="Basic residues" evidence="1">
    <location>
        <begin position="52"/>
        <end position="66"/>
    </location>
</feature>
<evidence type="ECO:0008006" key="4">
    <source>
        <dbReference type="Google" id="ProtNLM"/>
    </source>
</evidence>
<dbReference type="Proteomes" id="UP000218811">
    <property type="component" value="Unassembled WGS sequence"/>
</dbReference>
<organism evidence="2 3">
    <name type="scientific">Wolfiporia cocos (strain MD-104)</name>
    <name type="common">Brown rot fungus</name>
    <dbReference type="NCBI Taxonomy" id="742152"/>
    <lineage>
        <taxon>Eukaryota</taxon>
        <taxon>Fungi</taxon>
        <taxon>Dikarya</taxon>
        <taxon>Basidiomycota</taxon>
        <taxon>Agaricomycotina</taxon>
        <taxon>Agaricomycetes</taxon>
        <taxon>Polyporales</taxon>
        <taxon>Phaeolaceae</taxon>
        <taxon>Wolfiporia</taxon>
    </lineage>
</organism>
<evidence type="ECO:0000313" key="3">
    <source>
        <dbReference type="Proteomes" id="UP000218811"/>
    </source>
</evidence>
<dbReference type="OrthoDB" id="2798901at2759"/>
<feature type="region of interest" description="Disordered" evidence="1">
    <location>
        <begin position="1"/>
        <end position="167"/>
    </location>
</feature>
<evidence type="ECO:0000256" key="1">
    <source>
        <dbReference type="SAM" id="MobiDB-lite"/>
    </source>
</evidence>
<protein>
    <recommendedName>
        <fullName evidence="4">F-box domain-containing protein</fullName>
    </recommendedName>
</protein>
<dbReference type="EMBL" id="KB467942">
    <property type="protein sequence ID" value="PCH38743.1"/>
    <property type="molecule type" value="Genomic_DNA"/>
</dbReference>
<reference evidence="2 3" key="1">
    <citation type="journal article" date="2012" name="Science">
        <title>The Paleozoic origin of enzymatic lignin decomposition reconstructed from 31 fungal genomes.</title>
        <authorList>
            <person name="Floudas D."/>
            <person name="Binder M."/>
            <person name="Riley R."/>
            <person name="Barry K."/>
            <person name="Blanchette R.A."/>
            <person name="Henrissat B."/>
            <person name="Martinez A.T."/>
            <person name="Otillar R."/>
            <person name="Spatafora J.W."/>
            <person name="Yadav J.S."/>
            <person name="Aerts A."/>
            <person name="Benoit I."/>
            <person name="Boyd A."/>
            <person name="Carlson A."/>
            <person name="Copeland A."/>
            <person name="Coutinho P.M."/>
            <person name="de Vries R.P."/>
            <person name="Ferreira P."/>
            <person name="Findley K."/>
            <person name="Foster B."/>
            <person name="Gaskell J."/>
            <person name="Glotzer D."/>
            <person name="Gorecki P."/>
            <person name="Heitman J."/>
            <person name="Hesse C."/>
            <person name="Hori C."/>
            <person name="Igarashi K."/>
            <person name="Jurgens J.A."/>
            <person name="Kallen N."/>
            <person name="Kersten P."/>
            <person name="Kohler A."/>
            <person name="Kuees U."/>
            <person name="Kumar T.K.A."/>
            <person name="Kuo A."/>
            <person name="LaButti K."/>
            <person name="Larrondo L.F."/>
            <person name="Lindquist E."/>
            <person name="Ling A."/>
            <person name="Lombard V."/>
            <person name="Lucas S."/>
            <person name="Lundell T."/>
            <person name="Martin R."/>
            <person name="McLaughlin D.J."/>
            <person name="Morgenstern I."/>
            <person name="Morin E."/>
            <person name="Murat C."/>
            <person name="Nagy L.G."/>
            <person name="Nolan M."/>
            <person name="Ohm R.A."/>
            <person name="Patyshakuliyeva A."/>
            <person name="Rokas A."/>
            <person name="Ruiz-Duenas F.J."/>
            <person name="Sabat G."/>
            <person name="Salamov A."/>
            <person name="Samejima M."/>
            <person name="Schmutz J."/>
            <person name="Slot J.C."/>
            <person name="St John F."/>
            <person name="Stenlid J."/>
            <person name="Sun H."/>
            <person name="Sun S."/>
            <person name="Syed K."/>
            <person name="Tsang A."/>
            <person name="Wiebenga A."/>
            <person name="Young D."/>
            <person name="Pisabarro A."/>
            <person name="Eastwood D.C."/>
            <person name="Martin F."/>
            <person name="Cullen D."/>
            <person name="Grigoriev I.V."/>
            <person name="Hibbett D.S."/>
        </authorList>
    </citation>
    <scope>NUCLEOTIDE SEQUENCE [LARGE SCALE GENOMIC DNA]</scope>
    <source>
        <strain evidence="2 3">MD-104</strain>
    </source>
</reference>
<proteinExistence type="predicted"/>
<sequence>MGLIISALQERRNKKKVAKANAAKRRAREAAAEAEEGSAPTTLARAGEERRNKKKVARANAAKRRAREAAAGAEEGSASRGESTLARAGEERRNKKKVAKANAAKRRAREAAAEAEEGSAPRGESTLARAGEAQQVRNTEPGWRHIGRVPGAPDAAPTEGDPSSRPLQLPTEICEMIIDWMWDRTRMLKRCALVCKAWTPRCRYQMQRQVALWSRSHVQGHARRARAQPHLLQQARSVFVVGAAKRSERGPVPHLGTFAMMNAAKLPLVWRLDIQSAMWKPSDFHPLVFVHLSAFSSLTMLRLVDVTFPKVRDFGRLVCALPSLVRLRCENMLFTSTAPCASLAITRSPPSVRLTHLVIFSNKETASTVEANKSLVEHLCAMGVVAHLQRFEFSAWASDDSKYLDVYREPLHELFKQCSQSLRYLKLSPDARPDKDVEADEISDTIASVFNLVHLGSLEIVALEALNFERVGYAWMLRILESNVSKNLREVSIVMDRPMYSENAEVNLQVTVFALWKDMYRRLNKLFSNKDYEKLHHVDFVFLTHPDQSIPDATRWSTLLKAMMPKLDERGVLRHPGWQVKFTFTKAMWPSTIRLDCVLGLYAWRIMIKTKKRLRSTAPAMEEEHGRIVSAIYVKDAPAGNATWYDDGHRHVRTRRRCLTAPRRLSTRYCTRAPSSPNTLARRRKICFLHGSADYRVSHKSALLPSEPLNIPHRFLWRASLAIEECVPSLCDYAENATNGSAR</sequence>